<sequence length="65" mass="6898">MPATIGAADVAKAKGRSACVTPHRSNHIVCHDRERHRTLAILAGRGHSVLDLAHAAVHNELCRAG</sequence>
<dbReference type="EMBL" id="FCOL02000113">
    <property type="protein sequence ID" value="SAL84089.1"/>
    <property type="molecule type" value="Genomic_DNA"/>
</dbReference>
<evidence type="ECO:0000313" key="1">
    <source>
        <dbReference type="EMBL" id="SAL84089.1"/>
    </source>
</evidence>
<name>A0A158KTM7_9BURK</name>
<reference evidence="1" key="1">
    <citation type="submission" date="2016-01" db="EMBL/GenBank/DDBJ databases">
        <authorList>
            <person name="Peeters C."/>
        </authorList>
    </citation>
    <scope>NUCLEOTIDE SEQUENCE [LARGE SCALE GENOMIC DNA]</scope>
    <source>
        <strain evidence="1">LMG 22937</strain>
    </source>
</reference>
<organism evidence="1 2">
    <name type="scientific">Caballeronia terrestris</name>
    <dbReference type="NCBI Taxonomy" id="1226301"/>
    <lineage>
        <taxon>Bacteria</taxon>
        <taxon>Pseudomonadati</taxon>
        <taxon>Pseudomonadota</taxon>
        <taxon>Betaproteobacteria</taxon>
        <taxon>Burkholderiales</taxon>
        <taxon>Burkholderiaceae</taxon>
        <taxon>Caballeronia</taxon>
    </lineage>
</organism>
<accession>A0A158KTM7</accession>
<protein>
    <submittedName>
        <fullName evidence="1">Uncharacterized protein</fullName>
    </submittedName>
</protein>
<dbReference type="Proteomes" id="UP000054925">
    <property type="component" value="Unassembled WGS sequence"/>
</dbReference>
<gene>
    <name evidence="1" type="ORF">AWB67_06587</name>
</gene>
<proteinExistence type="predicted"/>
<evidence type="ECO:0000313" key="2">
    <source>
        <dbReference type="Proteomes" id="UP000054925"/>
    </source>
</evidence>
<comment type="caution">
    <text evidence="1">The sequence shown here is derived from an EMBL/GenBank/DDBJ whole genome shotgun (WGS) entry which is preliminary data.</text>
</comment>
<keyword evidence="2" id="KW-1185">Reference proteome</keyword>
<dbReference type="AlphaFoldDB" id="A0A158KTM7"/>